<reference evidence="2" key="2">
    <citation type="submission" date="2015-07" db="EMBL/GenBank/DDBJ databases">
        <title>Plasmids, circular viruses and viroids from rat gut.</title>
        <authorList>
            <person name="Jorgensen T.J."/>
            <person name="Hansen M.A."/>
            <person name="Xu Z."/>
            <person name="Tabak M.A."/>
            <person name="Sorensen S.J."/>
            <person name="Hansen L.H."/>
        </authorList>
    </citation>
    <scope>NUCLEOTIDE SEQUENCE</scope>
    <source>
        <plasmid evidence="2">pRGFK1103</plasmid>
    </source>
</reference>
<geneLocation type="plasmid" evidence="2">
    <name>pRGFK1103</name>
</geneLocation>
<evidence type="ECO:0008006" key="3">
    <source>
        <dbReference type="Google" id="ProtNLM"/>
    </source>
</evidence>
<sequence>MDMEKFQEQLVDVSSSGRVRPWKDKKIKNLLLSKLYRAVDSKKSIRLRECATFLRFSIKSSDSLCLKSGNFCKVRLCPMCTWRRSLKIFGQVKSIMDGIQSENDYAYLFLTLTVINCDGEDLSNRLDEMMMAWKRFLKLVVPRGFMRGWYRGLEITHNVFDNTYHPHFHCVLAVEKSYFAWKNYVSQKGWTTLWKKALNVKYTPVVNIKRTYGPIAKSVAEMAKYSVKDADYIKPEDWELSEEIVRCLDKVLMHRRLIAFGGVFREWHKKLNLDDAVDGDLVHVDSECLEEDEKGLILSYEWNVGYQQYRRVD</sequence>
<evidence type="ECO:0000256" key="1">
    <source>
        <dbReference type="ARBA" id="ARBA00022705"/>
    </source>
</evidence>
<reference evidence="2" key="1">
    <citation type="submission" date="2015-06" db="EMBL/GenBank/DDBJ databases">
        <authorList>
            <person name="Joergensen T."/>
        </authorList>
    </citation>
    <scope>NUCLEOTIDE SEQUENCE</scope>
    <source>
        <plasmid evidence="2">pRGFK1103</plasmid>
    </source>
</reference>
<proteinExistence type="predicted"/>
<keyword evidence="2" id="KW-0614">Plasmid</keyword>
<keyword evidence="1" id="KW-0235">DNA replication</keyword>
<accession>A0A0H5Q3L1</accession>
<protein>
    <recommendedName>
        <fullName evidence="3">Replication protein</fullName>
    </recommendedName>
</protein>
<name>A0A0H5Q3L1_9ZZZZ</name>
<dbReference type="Pfam" id="PF01446">
    <property type="entry name" value="Rep_1"/>
    <property type="match status" value="1"/>
</dbReference>
<dbReference type="InterPro" id="IPR000989">
    <property type="entry name" value="Rep"/>
</dbReference>
<dbReference type="EMBL" id="LN853684">
    <property type="protein sequence ID" value="CRY96473.1"/>
    <property type="molecule type" value="Genomic_DNA"/>
</dbReference>
<evidence type="ECO:0000313" key="2">
    <source>
        <dbReference type="EMBL" id="CRY96473.1"/>
    </source>
</evidence>
<dbReference type="GO" id="GO:0006260">
    <property type="term" value="P:DNA replication"/>
    <property type="evidence" value="ECO:0007669"/>
    <property type="project" value="UniProtKB-KW"/>
</dbReference>
<organism evidence="2">
    <name type="scientific">uncultured prokaryote</name>
    <dbReference type="NCBI Taxonomy" id="198431"/>
    <lineage>
        <taxon>unclassified sequences</taxon>
        <taxon>environmental samples</taxon>
    </lineage>
</organism>
<dbReference type="AlphaFoldDB" id="A0A0H5Q3L1"/>
<dbReference type="GO" id="GO:0003677">
    <property type="term" value="F:DNA binding"/>
    <property type="evidence" value="ECO:0007669"/>
    <property type="project" value="InterPro"/>
</dbReference>